<comment type="subcellular location">
    <subcellularLocation>
        <location evidence="1">Cell membrane</location>
        <topology evidence="1">Multi-pass membrane protein</topology>
    </subcellularLocation>
</comment>
<accession>A0A1Y6IMR6</accession>
<dbReference type="InterPro" id="IPR005538">
    <property type="entry name" value="LrgA/CidA"/>
</dbReference>
<keyword evidence="4 6" id="KW-1133">Transmembrane helix</keyword>
<feature type="transmembrane region" description="Helical" evidence="6">
    <location>
        <begin position="58"/>
        <end position="80"/>
    </location>
</feature>
<gene>
    <name evidence="7" type="primary">cidA</name>
    <name evidence="7" type="ORF">VIM7927_00179</name>
</gene>
<dbReference type="Pfam" id="PF03788">
    <property type="entry name" value="LrgA"/>
    <property type="match status" value="1"/>
</dbReference>
<evidence type="ECO:0000256" key="1">
    <source>
        <dbReference type="ARBA" id="ARBA00004651"/>
    </source>
</evidence>
<dbReference type="PANTHER" id="PTHR33931">
    <property type="entry name" value="HOLIN-LIKE PROTEIN CIDA-RELATED"/>
    <property type="match status" value="1"/>
</dbReference>
<evidence type="ECO:0000313" key="8">
    <source>
        <dbReference type="Proteomes" id="UP000196125"/>
    </source>
</evidence>
<proteinExistence type="predicted"/>
<dbReference type="Proteomes" id="UP000196125">
    <property type="component" value="Unassembled WGS sequence"/>
</dbReference>
<keyword evidence="3 6" id="KW-0812">Transmembrane</keyword>
<feature type="transmembrane region" description="Helical" evidence="6">
    <location>
        <begin position="87"/>
        <end position="106"/>
    </location>
</feature>
<evidence type="ECO:0000256" key="2">
    <source>
        <dbReference type="ARBA" id="ARBA00022475"/>
    </source>
</evidence>
<name>A0A1Y6IMR6_9VIBR</name>
<dbReference type="EMBL" id="FXXI01000001">
    <property type="protein sequence ID" value="SMR98959.1"/>
    <property type="molecule type" value="Genomic_DNA"/>
</dbReference>
<dbReference type="PANTHER" id="PTHR33931:SF5">
    <property type="entry name" value="UPF0299 MEMBRANE PROTEIN YOHJ"/>
    <property type="match status" value="1"/>
</dbReference>
<evidence type="ECO:0000256" key="5">
    <source>
        <dbReference type="ARBA" id="ARBA00023136"/>
    </source>
</evidence>
<protein>
    <submittedName>
        <fullName evidence="7">Holin-like protein CidA</fullName>
    </submittedName>
</protein>
<keyword evidence="5 6" id="KW-0472">Membrane</keyword>
<sequence>MLVFLWIRLSCSEDEYPLISEIDMIISLLKYVVSFGAIFTSLWLGTLLQVWLHLSIPGSVLGMLILFIALSSGLLPVTWVKPGASLFIRYMVFLFVPISVGLMVHFDTLVRNALPIFASAVGGTIIVLVGMGLLLDRMLKKEHH</sequence>
<evidence type="ECO:0000256" key="6">
    <source>
        <dbReference type="SAM" id="Phobius"/>
    </source>
</evidence>
<dbReference type="GO" id="GO:0005886">
    <property type="term" value="C:plasma membrane"/>
    <property type="evidence" value="ECO:0007669"/>
    <property type="project" value="UniProtKB-SubCell"/>
</dbReference>
<feature type="transmembrane region" description="Helical" evidence="6">
    <location>
        <begin position="112"/>
        <end position="135"/>
    </location>
</feature>
<keyword evidence="2" id="KW-1003">Cell membrane</keyword>
<dbReference type="AlphaFoldDB" id="A0A1Y6IMR6"/>
<evidence type="ECO:0000256" key="4">
    <source>
        <dbReference type="ARBA" id="ARBA00022989"/>
    </source>
</evidence>
<organism evidence="7 8">
    <name type="scientific">Vibrio mangrovi</name>
    <dbReference type="NCBI Taxonomy" id="474394"/>
    <lineage>
        <taxon>Bacteria</taxon>
        <taxon>Pseudomonadati</taxon>
        <taxon>Pseudomonadota</taxon>
        <taxon>Gammaproteobacteria</taxon>
        <taxon>Vibrionales</taxon>
        <taxon>Vibrionaceae</taxon>
        <taxon>Vibrio</taxon>
    </lineage>
</organism>
<evidence type="ECO:0000256" key="3">
    <source>
        <dbReference type="ARBA" id="ARBA00022692"/>
    </source>
</evidence>
<feature type="transmembrane region" description="Helical" evidence="6">
    <location>
        <begin position="28"/>
        <end position="52"/>
    </location>
</feature>
<evidence type="ECO:0000313" key="7">
    <source>
        <dbReference type="EMBL" id="SMR98959.1"/>
    </source>
</evidence>
<reference evidence="7 8" key="1">
    <citation type="submission" date="2017-05" db="EMBL/GenBank/DDBJ databases">
        <authorList>
            <person name="Song R."/>
            <person name="Chenine A.L."/>
            <person name="Ruprecht R.M."/>
        </authorList>
    </citation>
    <scope>NUCLEOTIDE SEQUENCE [LARGE SCALE GENOMIC DNA]</scope>
    <source>
        <strain evidence="7 8">CECT 7927</strain>
    </source>
</reference>